<keyword evidence="3" id="KW-1185">Reference proteome</keyword>
<feature type="compositionally biased region" description="Basic and acidic residues" evidence="1">
    <location>
        <begin position="30"/>
        <end position="40"/>
    </location>
</feature>
<sequence length="111" mass="11658">MNAAAEQSHISANAPQDAPGEQAQAAEAETGGHRGDEPARDIAAVAAPQVLPEPEWLILGGIVSPQLITDISDFVSQGLFPAERELFQHQFRALDASMREGRDAIVASATG</sequence>
<accession>A0ABV7MZX8</accession>
<gene>
    <name evidence="2" type="ORF">ACFOJ9_30680</name>
</gene>
<dbReference type="EMBL" id="JBHRVD010000001">
    <property type="protein sequence ID" value="MFC3326093.1"/>
    <property type="molecule type" value="Genomic_DNA"/>
</dbReference>
<protein>
    <submittedName>
        <fullName evidence="2">Uncharacterized protein</fullName>
    </submittedName>
</protein>
<feature type="compositionally biased region" description="Low complexity" evidence="1">
    <location>
        <begin position="14"/>
        <end position="29"/>
    </location>
</feature>
<reference evidence="3" key="1">
    <citation type="journal article" date="2019" name="Int. J. Syst. Evol. Microbiol.">
        <title>The Global Catalogue of Microorganisms (GCM) 10K type strain sequencing project: providing services to taxonomists for standard genome sequencing and annotation.</title>
        <authorList>
            <consortium name="The Broad Institute Genomics Platform"/>
            <consortium name="The Broad Institute Genome Sequencing Center for Infectious Disease"/>
            <person name="Wu L."/>
            <person name="Ma J."/>
        </authorList>
    </citation>
    <scope>NUCLEOTIDE SEQUENCE [LARGE SCALE GENOMIC DNA]</scope>
    <source>
        <strain evidence="3">ICMP 19515</strain>
    </source>
</reference>
<evidence type="ECO:0000256" key="1">
    <source>
        <dbReference type="SAM" id="MobiDB-lite"/>
    </source>
</evidence>
<comment type="caution">
    <text evidence="2">The sequence shown here is derived from an EMBL/GenBank/DDBJ whole genome shotgun (WGS) entry which is preliminary data.</text>
</comment>
<feature type="region of interest" description="Disordered" evidence="1">
    <location>
        <begin position="1"/>
        <end position="41"/>
    </location>
</feature>
<evidence type="ECO:0000313" key="3">
    <source>
        <dbReference type="Proteomes" id="UP001595648"/>
    </source>
</evidence>
<organism evidence="2 3">
    <name type="scientific">Mesorhizobium cantuariense</name>
    <dbReference type="NCBI Taxonomy" id="1300275"/>
    <lineage>
        <taxon>Bacteria</taxon>
        <taxon>Pseudomonadati</taxon>
        <taxon>Pseudomonadota</taxon>
        <taxon>Alphaproteobacteria</taxon>
        <taxon>Hyphomicrobiales</taxon>
        <taxon>Phyllobacteriaceae</taxon>
        <taxon>Mesorhizobium</taxon>
    </lineage>
</organism>
<dbReference type="Proteomes" id="UP001595648">
    <property type="component" value="Unassembled WGS sequence"/>
</dbReference>
<name>A0ABV7MZX8_9HYPH</name>
<evidence type="ECO:0000313" key="2">
    <source>
        <dbReference type="EMBL" id="MFC3326093.1"/>
    </source>
</evidence>
<proteinExistence type="predicted"/>
<dbReference type="RefSeq" id="WP_378984659.1">
    <property type="nucleotide sequence ID" value="NZ_JBHRVD010000001.1"/>
</dbReference>